<reference evidence="3 4" key="1">
    <citation type="submission" date="2020-08" db="EMBL/GenBank/DDBJ databases">
        <title>Genomic Encyclopedia of Type Strains, Phase IV (KMG-IV): sequencing the most valuable type-strain genomes for metagenomic binning, comparative biology and taxonomic classification.</title>
        <authorList>
            <person name="Goeker M."/>
        </authorList>
    </citation>
    <scope>NUCLEOTIDE SEQUENCE [LARGE SCALE GENOMIC DNA]</scope>
    <source>
        <strain evidence="3 4">DSM 13481</strain>
    </source>
</reference>
<comment type="caution">
    <text evidence="3">The sequence shown here is derived from an EMBL/GenBank/DDBJ whole genome shotgun (WGS) entry which is preliminary data.</text>
</comment>
<dbReference type="GO" id="GO:0008955">
    <property type="term" value="F:peptidoglycan glycosyltransferase activity"/>
    <property type="evidence" value="ECO:0007669"/>
    <property type="project" value="TreeGrafter"/>
</dbReference>
<protein>
    <submittedName>
        <fullName evidence="3">Membrane peptidoglycan carboxypeptidase</fullName>
    </submittedName>
</protein>
<dbReference type="GO" id="GO:0004180">
    <property type="term" value="F:carboxypeptidase activity"/>
    <property type="evidence" value="ECO:0007669"/>
    <property type="project" value="UniProtKB-KW"/>
</dbReference>
<accession>A0A841GSX0</accession>
<proteinExistence type="predicted"/>
<keyword evidence="3" id="KW-0378">Hydrolase</keyword>
<dbReference type="PANTHER" id="PTHR32282:SF33">
    <property type="entry name" value="PEPTIDOGLYCAN GLYCOSYLTRANSFERASE"/>
    <property type="match status" value="1"/>
</dbReference>
<dbReference type="EMBL" id="JACHEX010000003">
    <property type="protein sequence ID" value="MBB6062798.1"/>
    <property type="molecule type" value="Genomic_DNA"/>
</dbReference>
<evidence type="ECO:0000313" key="4">
    <source>
        <dbReference type="Proteomes" id="UP000555828"/>
    </source>
</evidence>
<evidence type="ECO:0000256" key="1">
    <source>
        <dbReference type="ARBA" id="ARBA00022679"/>
    </source>
</evidence>
<evidence type="ECO:0000313" key="3">
    <source>
        <dbReference type="EMBL" id="MBB6062798.1"/>
    </source>
</evidence>
<dbReference type="Pfam" id="PF00912">
    <property type="entry name" value="Transgly"/>
    <property type="match status" value="1"/>
</dbReference>
<dbReference type="Proteomes" id="UP000555828">
    <property type="component" value="Unassembled WGS sequence"/>
</dbReference>
<feature type="domain" description="Glycosyl transferase family 51" evidence="2">
    <location>
        <begin position="21"/>
        <end position="165"/>
    </location>
</feature>
<dbReference type="PANTHER" id="PTHR32282">
    <property type="entry name" value="BINDING PROTEIN TRANSPEPTIDASE, PUTATIVE-RELATED"/>
    <property type="match status" value="1"/>
</dbReference>
<name>A0A841GSX0_9BACT</name>
<dbReference type="SUPFAM" id="SSF53955">
    <property type="entry name" value="Lysozyme-like"/>
    <property type="match status" value="1"/>
</dbReference>
<keyword evidence="3" id="KW-0645">Protease</keyword>
<keyword evidence="1" id="KW-0808">Transferase</keyword>
<dbReference type="InterPro" id="IPR050396">
    <property type="entry name" value="Glycosyltr_51/Transpeptidase"/>
</dbReference>
<dbReference type="AlphaFoldDB" id="A0A841GSX0"/>
<gene>
    <name evidence="3" type="ORF">HNP65_001250</name>
</gene>
<evidence type="ECO:0000259" key="2">
    <source>
        <dbReference type="Pfam" id="PF00912"/>
    </source>
</evidence>
<dbReference type="InterPro" id="IPR023346">
    <property type="entry name" value="Lysozyme-like_dom_sf"/>
</dbReference>
<dbReference type="RefSeq" id="WP_184619434.1">
    <property type="nucleotide sequence ID" value="NZ_JACHEX010000003.1"/>
</dbReference>
<keyword evidence="4" id="KW-1185">Reference proteome</keyword>
<organism evidence="3 4">
    <name type="scientific">Thermosipho japonicus</name>
    <dbReference type="NCBI Taxonomy" id="90323"/>
    <lineage>
        <taxon>Bacteria</taxon>
        <taxon>Thermotogati</taxon>
        <taxon>Thermotogota</taxon>
        <taxon>Thermotogae</taxon>
        <taxon>Thermotogales</taxon>
        <taxon>Fervidobacteriaceae</taxon>
        <taxon>Thermosipho</taxon>
    </lineage>
</organism>
<dbReference type="InterPro" id="IPR001264">
    <property type="entry name" value="Glyco_trans_51"/>
</dbReference>
<keyword evidence="3" id="KW-0121">Carboxypeptidase</keyword>
<dbReference type="InterPro" id="IPR036950">
    <property type="entry name" value="PBP_transglycosylase"/>
</dbReference>
<sequence length="210" mass="25032">MLENKYLNICNLWIENFSKKYQISSDFLRFVFLIEDKRFLSHKGIDYLGFIRAFLVNARYLSIKQGASTISQQLFVLENSNLNLCFGKVIDKLKKVYGAIVFEKKYSKEEIMYRYLNKVYFGKSYFGVYEAALGYFNKQPITLSKAQSFFLVERIALPNKVRIDRIQRILKRPEIKKLLTQEDLEELYSIYKMFFRVKIQVMGGRVYEFL</sequence>
<dbReference type="Gene3D" id="1.10.3810.10">
    <property type="entry name" value="Biosynthetic peptidoglycan transglycosylase-like"/>
    <property type="match status" value="1"/>
</dbReference>